<dbReference type="SUPFAM" id="SSF111384">
    <property type="entry name" value="OmpH-like"/>
    <property type="match status" value="1"/>
</dbReference>
<proteinExistence type="inferred from homology"/>
<evidence type="ECO:0000313" key="5">
    <source>
        <dbReference type="Proteomes" id="UP000606870"/>
    </source>
</evidence>
<accession>A0ABR6VFF8</accession>
<organism evidence="4 5">
    <name type="scientific">Megasphaera hominis</name>
    <dbReference type="NCBI Taxonomy" id="159836"/>
    <lineage>
        <taxon>Bacteria</taxon>
        <taxon>Bacillati</taxon>
        <taxon>Bacillota</taxon>
        <taxon>Negativicutes</taxon>
        <taxon>Veillonellales</taxon>
        <taxon>Veillonellaceae</taxon>
        <taxon>Megasphaera</taxon>
    </lineage>
</organism>
<dbReference type="PANTHER" id="PTHR35089">
    <property type="entry name" value="CHAPERONE PROTEIN SKP"/>
    <property type="match status" value="1"/>
</dbReference>
<dbReference type="RefSeq" id="WP_186501938.1">
    <property type="nucleotide sequence ID" value="NZ_JACOGK010000002.1"/>
</dbReference>
<dbReference type="Proteomes" id="UP000606870">
    <property type="component" value="Unassembled WGS sequence"/>
</dbReference>
<dbReference type="Pfam" id="PF03938">
    <property type="entry name" value="OmpH"/>
    <property type="match status" value="1"/>
</dbReference>
<comment type="caution">
    <text evidence="4">The sequence shown here is derived from an EMBL/GenBank/DDBJ whole genome shotgun (WGS) entry which is preliminary data.</text>
</comment>
<evidence type="ECO:0000256" key="3">
    <source>
        <dbReference type="SAM" id="MobiDB-lite"/>
    </source>
</evidence>
<sequence length="179" mass="19069">MMSEMGKKKNVKIFSAVIAAIFVLSVAGVAVMQMGNPVNAAPSSNIGVVDMSKVIPPDNQAITDAQKEMQQASQDAQKQFEEQSANMTDEQKQQLFSQMQDELAKKQETIYKGVKDKVDDAVGSVASTKGLSIVIDKRAVLYGGQDITEQVSKKLSESQPAASGSSSSSSQSSDSTQSK</sequence>
<feature type="compositionally biased region" description="Low complexity" evidence="3">
    <location>
        <begin position="157"/>
        <end position="179"/>
    </location>
</feature>
<dbReference type="InterPro" id="IPR024930">
    <property type="entry name" value="Skp_dom_sf"/>
</dbReference>
<name>A0ABR6VFF8_9FIRM</name>
<dbReference type="Gene3D" id="3.30.910.20">
    <property type="entry name" value="Skp domain"/>
    <property type="match status" value="1"/>
</dbReference>
<evidence type="ECO:0000256" key="1">
    <source>
        <dbReference type="ARBA" id="ARBA00009091"/>
    </source>
</evidence>
<keyword evidence="5" id="KW-1185">Reference proteome</keyword>
<reference evidence="4 5" key="1">
    <citation type="submission" date="2020-08" db="EMBL/GenBank/DDBJ databases">
        <authorList>
            <person name="Liu C."/>
            <person name="Sun Q."/>
        </authorList>
    </citation>
    <scope>NUCLEOTIDE SEQUENCE [LARGE SCALE GENOMIC DNA]</scope>
    <source>
        <strain evidence="4 5">NSJ-59</strain>
    </source>
</reference>
<dbReference type="InterPro" id="IPR005632">
    <property type="entry name" value="Chaperone_Skp"/>
</dbReference>
<dbReference type="SMART" id="SM00935">
    <property type="entry name" value="OmpH"/>
    <property type="match status" value="1"/>
</dbReference>
<protein>
    <submittedName>
        <fullName evidence="4">OmpH family outer membrane protein</fullName>
    </submittedName>
</protein>
<feature type="region of interest" description="Disordered" evidence="3">
    <location>
        <begin position="71"/>
        <end position="94"/>
    </location>
</feature>
<evidence type="ECO:0000313" key="4">
    <source>
        <dbReference type="EMBL" id="MBC3535886.1"/>
    </source>
</evidence>
<keyword evidence="2" id="KW-0732">Signal</keyword>
<gene>
    <name evidence="4" type="ORF">H8J70_01230</name>
</gene>
<dbReference type="PANTHER" id="PTHR35089:SF1">
    <property type="entry name" value="CHAPERONE PROTEIN SKP"/>
    <property type="match status" value="1"/>
</dbReference>
<dbReference type="EMBL" id="JACOGK010000002">
    <property type="protein sequence ID" value="MBC3535886.1"/>
    <property type="molecule type" value="Genomic_DNA"/>
</dbReference>
<evidence type="ECO:0000256" key="2">
    <source>
        <dbReference type="ARBA" id="ARBA00022729"/>
    </source>
</evidence>
<comment type="similarity">
    <text evidence="1">Belongs to the Skp family.</text>
</comment>
<feature type="region of interest" description="Disordered" evidence="3">
    <location>
        <begin position="151"/>
        <end position="179"/>
    </location>
</feature>